<dbReference type="Proteomes" id="UP000015101">
    <property type="component" value="Unassembled WGS sequence"/>
</dbReference>
<feature type="region of interest" description="Disordered" evidence="1">
    <location>
        <begin position="396"/>
        <end position="456"/>
    </location>
</feature>
<reference evidence="4" key="3">
    <citation type="submission" date="2015-06" db="UniProtKB">
        <authorList>
            <consortium name="EnsemblMetazoa"/>
        </authorList>
    </citation>
    <scope>IDENTIFICATION</scope>
</reference>
<feature type="compositionally biased region" description="Low complexity" evidence="1">
    <location>
        <begin position="437"/>
        <end position="456"/>
    </location>
</feature>
<feature type="compositionally biased region" description="Basic and acidic residues" evidence="1">
    <location>
        <begin position="322"/>
        <end position="332"/>
    </location>
</feature>
<evidence type="ECO:0000256" key="2">
    <source>
        <dbReference type="SAM" id="SignalP"/>
    </source>
</evidence>
<keyword evidence="5" id="KW-1185">Reference proteome</keyword>
<sequence>MISRIIFLLLFLFLTYFVSGHSSSKTPPLPLSSLPNRAVDRRTGAYGGGIRNADIIKNHRYPTLVFKSVVSQGMHLNFTVTCPDKNLTDKSKSFTIRQCVGYFAPMHNMPYYSVCSMNISITINTSSNSDGGIGSIGSSGGGGVGSGSIASKSYASAGNGTGVVNVKIDTAGRNDSVLKSPVTGVDGLKYEYYVVFVTQHTVPSSAPTLCHTGGFSIRSINSTHMTVVINFKAVPPSKLNGFFRSYRAFVIEEDRSLHKFQNKHSPESTDEGESVFESAVDQTGVANDDIESNVAEDGNAERSDDSAGVEGGNDYESDVDDDAVKRELEDKSQLAGDAVIEAVNPIKDGDNKTDYSKGIDDDDGDDGDADGGDLANVSDADLSPHYLLHQVGFNASNSKQKLPKPPKHNGTPHLHKGIGEGDNSRNIVTTSIPPPLSTTLASSGNQAAADSQSNSAKPMNVWHDIRMNSCFSLDLKSGVPHKVAIDVASSVGYNESQRLDLINLPSYKEYLELPAIKNFTVIHLPNSSVLLWKLHRHGTHGKDFGNSIADDGDGKVHYDDDNDGDEDGGGDDGLTFTIFTCPRMYFDWRLYTCSVG</sequence>
<name>T1FKH7_HELRO</name>
<dbReference type="CTD" id="20209326"/>
<feature type="chain" id="PRO_5010980765" description="CUB domain-containing protein" evidence="2">
    <location>
        <begin position="21"/>
        <end position="596"/>
    </location>
</feature>
<organism evidence="4 5">
    <name type="scientific">Helobdella robusta</name>
    <name type="common">Californian leech</name>
    <dbReference type="NCBI Taxonomy" id="6412"/>
    <lineage>
        <taxon>Eukaryota</taxon>
        <taxon>Metazoa</taxon>
        <taxon>Spiralia</taxon>
        <taxon>Lophotrochozoa</taxon>
        <taxon>Annelida</taxon>
        <taxon>Clitellata</taxon>
        <taxon>Hirudinea</taxon>
        <taxon>Rhynchobdellida</taxon>
        <taxon>Glossiphoniidae</taxon>
        <taxon>Helobdella</taxon>
    </lineage>
</organism>
<dbReference type="EnsemblMetazoa" id="HelroT184053">
    <property type="protein sequence ID" value="HelroP184053"/>
    <property type="gene ID" value="HelroG184053"/>
</dbReference>
<feature type="region of interest" description="Disordered" evidence="1">
    <location>
        <begin position="281"/>
        <end position="378"/>
    </location>
</feature>
<dbReference type="EMBL" id="KB096076">
    <property type="protein sequence ID" value="ESO08677.1"/>
    <property type="molecule type" value="Genomic_DNA"/>
</dbReference>
<dbReference type="InParanoid" id="T1FKH7"/>
<evidence type="ECO:0000313" key="4">
    <source>
        <dbReference type="EnsemblMetazoa" id="HelroP184053"/>
    </source>
</evidence>
<evidence type="ECO:0000313" key="5">
    <source>
        <dbReference type="Proteomes" id="UP000015101"/>
    </source>
</evidence>
<feature type="compositionally biased region" description="Acidic residues" evidence="1">
    <location>
        <begin position="360"/>
        <end position="371"/>
    </location>
</feature>
<reference evidence="3 5" key="2">
    <citation type="journal article" date="2013" name="Nature">
        <title>Insights into bilaterian evolution from three spiralian genomes.</title>
        <authorList>
            <person name="Simakov O."/>
            <person name="Marletaz F."/>
            <person name="Cho S.J."/>
            <person name="Edsinger-Gonzales E."/>
            <person name="Havlak P."/>
            <person name="Hellsten U."/>
            <person name="Kuo D.H."/>
            <person name="Larsson T."/>
            <person name="Lv J."/>
            <person name="Arendt D."/>
            <person name="Savage R."/>
            <person name="Osoegawa K."/>
            <person name="de Jong P."/>
            <person name="Grimwood J."/>
            <person name="Chapman J.A."/>
            <person name="Shapiro H."/>
            <person name="Aerts A."/>
            <person name="Otillar R.P."/>
            <person name="Terry A.Y."/>
            <person name="Boore J.L."/>
            <person name="Grigoriev I.V."/>
            <person name="Lindberg D.R."/>
            <person name="Seaver E.C."/>
            <person name="Weisblat D.A."/>
            <person name="Putnam N.H."/>
            <person name="Rokhsar D.S."/>
        </authorList>
    </citation>
    <scope>NUCLEOTIDE SEQUENCE</scope>
</reference>
<keyword evidence="2" id="KW-0732">Signal</keyword>
<dbReference type="HOGENOM" id="CLU_458041_0_0_1"/>
<evidence type="ECO:0000256" key="1">
    <source>
        <dbReference type="SAM" id="MobiDB-lite"/>
    </source>
</evidence>
<protein>
    <recommendedName>
        <fullName evidence="6">CUB domain-containing protein</fullName>
    </recommendedName>
</protein>
<dbReference type="RefSeq" id="XP_009013229.1">
    <property type="nucleotide sequence ID" value="XM_009014981.1"/>
</dbReference>
<evidence type="ECO:0008006" key="6">
    <source>
        <dbReference type="Google" id="ProtNLM"/>
    </source>
</evidence>
<dbReference type="AlphaFoldDB" id="T1FKH7"/>
<evidence type="ECO:0000313" key="3">
    <source>
        <dbReference type="EMBL" id="ESO08677.1"/>
    </source>
</evidence>
<proteinExistence type="predicted"/>
<dbReference type="EMBL" id="AMQM01009164">
    <property type="status" value="NOT_ANNOTATED_CDS"/>
    <property type="molecule type" value="Genomic_DNA"/>
</dbReference>
<dbReference type="KEGG" id="hro:HELRODRAFT_184053"/>
<gene>
    <name evidence="4" type="primary">20209326</name>
    <name evidence="3" type="ORF">HELRODRAFT_184053</name>
</gene>
<accession>T1FKH7</accession>
<feature type="compositionally biased region" description="Basic and acidic residues" evidence="1">
    <location>
        <begin position="347"/>
        <end position="359"/>
    </location>
</feature>
<feature type="signal peptide" evidence="2">
    <location>
        <begin position="1"/>
        <end position="20"/>
    </location>
</feature>
<dbReference type="GeneID" id="20209326"/>
<reference evidence="5" key="1">
    <citation type="submission" date="2012-12" db="EMBL/GenBank/DDBJ databases">
        <authorList>
            <person name="Hellsten U."/>
            <person name="Grimwood J."/>
            <person name="Chapman J.A."/>
            <person name="Shapiro H."/>
            <person name="Aerts A."/>
            <person name="Otillar R.P."/>
            <person name="Terry A.Y."/>
            <person name="Boore J.L."/>
            <person name="Simakov O."/>
            <person name="Marletaz F."/>
            <person name="Cho S.-J."/>
            <person name="Edsinger-Gonzales E."/>
            <person name="Havlak P."/>
            <person name="Kuo D.-H."/>
            <person name="Larsson T."/>
            <person name="Lv J."/>
            <person name="Arendt D."/>
            <person name="Savage R."/>
            <person name="Osoegawa K."/>
            <person name="de Jong P."/>
            <person name="Lindberg D.R."/>
            <person name="Seaver E.C."/>
            <person name="Weisblat D.A."/>
            <person name="Putnam N.H."/>
            <person name="Grigoriev I.V."/>
            <person name="Rokhsar D.S."/>
        </authorList>
    </citation>
    <scope>NUCLEOTIDE SEQUENCE</scope>
</reference>